<feature type="transmembrane region" description="Helical" evidence="1">
    <location>
        <begin position="31"/>
        <end position="53"/>
    </location>
</feature>
<organism evidence="3">
    <name type="scientific">plant metagenome</name>
    <dbReference type="NCBI Taxonomy" id="1297885"/>
    <lineage>
        <taxon>unclassified sequences</taxon>
        <taxon>metagenomes</taxon>
        <taxon>organismal metagenomes</taxon>
    </lineage>
</organism>
<feature type="transmembrane region" description="Helical" evidence="1">
    <location>
        <begin position="237"/>
        <end position="261"/>
    </location>
</feature>
<dbReference type="SUPFAM" id="SSF103473">
    <property type="entry name" value="MFS general substrate transporter"/>
    <property type="match status" value="1"/>
</dbReference>
<dbReference type="EMBL" id="CAADHY010000007">
    <property type="protein sequence ID" value="VFR16864.1"/>
    <property type="molecule type" value="Genomic_DNA"/>
</dbReference>
<dbReference type="InterPro" id="IPR036259">
    <property type="entry name" value="MFS_trans_sf"/>
</dbReference>
<protein>
    <submittedName>
        <fullName evidence="3">Fosmidomycin resistance protein</fullName>
    </submittedName>
</protein>
<dbReference type="PANTHER" id="PTHR43129:SF1">
    <property type="entry name" value="FOSMIDOMYCIN RESISTANCE PROTEIN"/>
    <property type="match status" value="1"/>
</dbReference>
<reference evidence="3" key="1">
    <citation type="submission" date="2019-03" db="EMBL/GenBank/DDBJ databases">
        <authorList>
            <person name="Danneels B."/>
        </authorList>
    </citation>
    <scope>NUCLEOTIDE SEQUENCE</scope>
</reference>
<feature type="transmembrane region" description="Helical" evidence="1">
    <location>
        <begin position="109"/>
        <end position="139"/>
    </location>
</feature>
<feature type="transmembrane region" description="Helical" evidence="1">
    <location>
        <begin position="328"/>
        <end position="348"/>
    </location>
</feature>
<feature type="transmembrane region" description="Helical" evidence="1">
    <location>
        <begin position="188"/>
        <end position="210"/>
    </location>
</feature>
<keyword evidence="1" id="KW-0812">Transmembrane</keyword>
<dbReference type="PANTHER" id="PTHR43129">
    <property type="entry name" value="FOSMIDOMYCIN RESISTANCE PROTEIN"/>
    <property type="match status" value="1"/>
</dbReference>
<dbReference type="PROSITE" id="PS50850">
    <property type="entry name" value="MFS"/>
    <property type="match status" value="1"/>
</dbReference>
<keyword evidence="1" id="KW-1133">Transmembrane helix</keyword>
<evidence type="ECO:0000259" key="2">
    <source>
        <dbReference type="PROSITE" id="PS50850"/>
    </source>
</evidence>
<name>A0A484NSL9_9ZZZZ</name>
<feature type="transmembrane region" description="Helical" evidence="1">
    <location>
        <begin position="385"/>
        <end position="408"/>
    </location>
</feature>
<dbReference type="GO" id="GO:0005886">
    <property type="term" value="C:plasma membrane"/>
    <property type="evidence" value="ECO:0007669"/>
    <property type="project" value="TreeGrafter"/>
</dbReference>
<dbReference type="CDD" id="cd17478">
    <property type="entry name" value="MFS_FsR"/>
    <property type="match status" value="1"/>
</dbReference>
<gene>
    <name evidence="3" type="ORF">AMP9_3607</name>
</gene>
<dbReference type="Gene3D" id="1.20.1250.20">
    <property type="entry name" value="MFS general substrate transporter like domains"/>
    <property type="match status" value="2"/>
</dbReference>
<dbReference type="GO" id="GO:0022857">
    <property type="term" value="F:transmembrane transporter activity"/>
    <property type="evidence" value="ECO:0007669"/>
    <property type="project" value="InterPro"/>
</dbReference>
<feature type="domain" description="Major facilitator superfamily (MFS) profile" evidence="2">
    <location>
        <begin position="35"/>
        <end position="414"/>
    </location>
</feature>
<accession>A0A484NSL9</accession>
<evidence type="ECO:0000256" key="1">
    <source>
        <dbReference type="SAM" id="Phobius"/>
    </source>
</evidence>
<feature type="transmembrane region" description="Helical" evidence="1">
    <location>
        <begin position="303"/>
        <end position="322"/>
    </location>
</feature>
<dbReference type="AlphaFoldDB" id="A0A484NSL9"/>
<feature type="transmembrane region" description="Helical" evidence="1">
    <location>
        <begin position="360"/>
        <end position="379"/>
    </location>
</feature>
<feature type="transmembrane region" description="Helical" evidence="1">
    <location>
        <begin position="65"/>
        <end position="89"/>
    </location>
</feature>
<proteinExistence type="predicted"/>
<evidence type="ECO:0000313" key="3">
    <source>
        <dbReference type="EMBL" id="VFR16864.1"/>
    </source>
</evidence>
<dbReference type="InterPro" id="IPR011701">
    <property type="entry name" value="MFS"/>
</dbReference>
<sequence length="422" mass="44153">MGIFILTISSTPARAEPPASTTGLEPQGQGFLVGIVGAAACAHLLNDLIQAMLPAVYPMLKTQFALSFGDIGLISLIYQMTASLLQPWIGLYTDRHPMPYLLPAGMVMTFAGIGLLATAGSLPMLLVAAAVVGVGSATFHPEASRVARLASGGRFGTAQSAFQVGGNTGSAVGPLLAAAVVVPYGQPAIAWFMVVAALAILVLLRLTHWVSHHGQARMKRLSGTRGEGLGKRDMIRAVMVICLLMFAKFVYIAAFTNYFTFYMIQRFHVSVRISQIFLFIFLAAVALGTFAGGPVGDRIGRKAVIWISFLGVAPFALAVPYANLYGTAVLAVVIGLVMSSAFAALVVYAQEAVPGRVGMVSGLMFGLMFGVGGIGAAGLGELADVYGIVWVYTLVSFLPLLGLATAFLPGTPNRVAPASPPR</sequence>
<keyword evidence="1" id="KW-0472">Membrane</keyword>
<dbReference type="InterPro" id="IPR020846">
    <property type="entry name" value="MFS_dom"/>
</dbReference>
<feature type="transmembrane region" description="Helical" evidence="1">
    <location>
        <begin position="273"/>
        <end position="291"/>
    </location>
</feature>
<dbReference type="Pfam" id="PF07690">
    <property type="entry name" value="MFS_1"/>
    <property type="match status" value="1"/>
</dbReference>